<dbReference type="SUPFAM" id="SSF53850">
    <property type="entry name" value="Periplasmic binding protein-like II"/>
    <property type="match status" value="1"/>
</dbReference>
<dbReference type="Pfam" id="PF13343">
    <property type="entry name" value="SBP_bac_6"/>
    <property type="match status" value="1"/>
</dbReference>
<dbReference type="PANTHER" id="PTHR30006:SF2">
    <property type="entry name" value="ABC TRANSPORTER SUBSTRATE-BINDING PROTEIN"/>
    <property type="match status" value="1"/>
</dbReference>
<protein>
    <submittedName>
        <fullName evidence="2">Iron(III) transport system substrate-binding protein</fullName>
    </submittedName>
</protein>
<evidence type="ECO:0000313" key="3">
    <source>
        <dbReference type="Proteomes" id="UP001266099"/>
    </source>
</evidence>
<sequence length="278" mass="30142">MSGKSVRLVRLPTSKALEKLTVSVNAPEFDVFIGGPAEAYEQARVRGIITPHQLSDIADPDFSTEYWLGTYGGILGFCIDPQRTPVNTAPHSWAELQDPRFHRQLILPSPLTSGTASTMIGTLNEIFPIRSDYLQYLRTLHTNTLTYTDSGTHLVNLIADGQAAVAVTFAPYCNASAEAHLKVIYPSDGTGYEVGGAAIVRGGNFRAAQDFLRFAVSDSGQALVASIENQNPLSRNLPNNLAASLAALKVPVYDLNTANAGSQRMKLIELFAREVLYD</sequence>
<name>A0ABU1T3B3_9ACTO</name>
<dbReference type="Gene3D" id="3.40.190.10">
    <property type="entry name" value="Periplasmic binding protein-like II"/>
    <property type="match status" value="2"/>
</dbReference>
<dbReference type="EMBL" id="JAVDUJ010000001">
    <property type="protein sequence ID" value="MDR6939880.1"/>
    <property type="molecule type" value="Genomic_DNA"/>
</dbReference>
<comment type="caution">
    <text evidence="2">The sequence shown here is derived from an EMBL/GenBank/DDBJ whole genome shotgun (WGS) entry which is preliminary data.</text>
</comment>
<keyword evidence="3" id="KW-1185">Reference proteome</keyword>
<accession>A0ABU1T3B3</accession>
<reference evidence="2 3" key="1">
    <citation type="submission" date="2023-07" db="EMBL/GenBank/DDBJ databases">
        <title>Sequencing the genomes of 1000 actinobacteria strains.</title>
        <authorList>
            <person name="Klenk H.-P."/>
        </authorList>
    </citation>
    <scope>NUCLEOTIDE SEQUENCE [LARGE SCALE GENOMIC DNA]</scope>
    <source>
        <strain evidence="2 3">DSM 15539</strain>
    </source>
</reference>
<keyword evidence="1" id="KW-0732">Signal</keyword>
<dbReference type="PANTHER" id="PTHR30006">
    <property type="entry name" value="THIAMINE-BINDING PERIPLASMIC PROTEIN-RELATED"/>
    <property type="match status" value="1"/>
</dbReference>
<evidence type="ECO:0000313" key="2">
    <source>
        <dbReference type="EMBL" id="MDR6939880.1"/>
    </source>
</evidence>
<proteinExistence type="predicted"/>
<gene>
    <name evidence="2" type="ORF">J2S36_001423</name>
</gene>
<dbReference type="Proteomes" id="UP001266099">
    <property type="component" value="Unassembled WGS sequence"/>
</dbReference>
<organism evidence="2 3">
    <name type="scientific">Arcanobacterium hippocoleae</name>
    <dbReference type="NCBI Taxonomy" id="149017"/>
    <lineage>
        <taxon>Bacteria</taxon>
        <taxon>Bacillati</taxon>
        <taxon>Actinomycetota</taxon>
        <taxon>Actinomycetes</taxon>
        <taxon>Actinomycetales</taxon>
        <taxon>Actinomycetaceae</taxon>
        <taxon>Arcanobacterium</taxon>
    </lineage>
</organism>
<evidence type="ECO:0000256" key="1">
    <source>
        <dbReference type="ARBA" id="ARBA00022729"/>
    </source>
</evidence>